<dbReference type="RefSeq" id="WP_344923583.1">
    <property type="nucleotide sequence ID" value="NZ_BAAAYK010000001.1"/>
</dbReference>
<name>A0ABP6RHN9_9PSEU</name>
<protein>
    <submittedName>
        <fullName evidence="1">Uncharacterized protein</fullName>
    </submittedName>
</protein>
<proteinExistence type="predicted"/>
<accession>A0ABP6RHN9</accession>
<sequence>MVEPTTVDQPSKVEPGSALVRAEKRLPILPAWAKDAEEFRTAAKWALGYAGHTAGFHAVRCPVYVARVVARVPAGTWRLLSGLLHWVTDAEGRPVRHASARREDAAEYLKLSQQRDGRSGLARCSRSVSAWPCWRRCCSVTRCSPPPCSGPRQCSRWPVWAGWERLRISRSRRGGESTKVPKLTSGAVETALASLGISLINQALGKGGTDRVSASDRS</sequence>
<dbReference type="Proteomes" id="UP001500483">
    <property type="component" value="Unassembled WGS sequence"/>
</dbReference>
<organism evidence="1 2">
    <name type="scientific">Saccharopolyspora gregorii</name>
    <dbReference type="NCBI Taxonomy" id="33914"/>
    <lineage>
        <taxon>Bacteria</taxon>
        <taxon>Bacillati</taxon>
        <taxon>Actinomycetota</taxon>
        <taxon>Actinomycetes</taxon>
        <taxon>Pseudonocardiales</taxon>
        <taxon>Pseudonocardiaceae</taxon>
        <taxon>Saccharopolyspora</taxon>
    </lineage>
</organism>
<evidence type="ECO:0000313" key="1">
    <source>
        <dbReference type="EMBL" id="GAA3352090.1"/>
    </source>
</evidence>
<keyword evidence="2" id="KW-1185">Reference proteome</keyword>
<gene>
    <name evidence="1" type="ORF">GCM10020366_00010</name>
</gene>
<comment type="caution">
    <text evidence="1">The sequence shown here is derived from an EMBL/GenBank/DDBJ whole genome shotgun (WGS) entry which is preliminary data.</text>
</comment>
<dbReference type="EMBL" id="BAAAYK010000001">
    <property type="protein sequence ID" value="GAA3352090.1"/>
    <property type="molecule type" value="Genomic_DNA"/>
</dbReference>
<evidence type="ECO:0000313" key="2">
    <source>
        <dbReference type="Proteomes" id="UP001500483"/>
    </source>
</evidence>
<reference evidence="2" key="1">
    <citation type="journal article" date="2019" name="Int. J. Syst. Evol. Microbiol.">
        <title>The Global Catalogue of Microorganisms (GCM) 10K type strain sequencing project: providing services to taxonomists for standard genome sequencing and annotation.</title>
        <authorList>
            <consortium name="The Broad Institute Genomics Platform"/>
            <consortium name="The Broad Institute Genome Sequencing Center for Infectious Disease"/>
            <person name="Wu L."/>
            <person name="Ma J."/>
        </authorList>
    </citation>
    <scope>NUCLEOTIDE SEQUENCE [LARGE SCALE GENOMIC DNA]</scope>
    <source>
        <strain evidence="2">JCM 9687</strain>
    </source>
</reference>